<reference evidence="2 3" key="1">
    <citation type="submission" date="2021-04" db="EMBL/GenBank/DDBJ databases">
        <title>Whole genome sequence of Jiella sp. KSK16Y-1.</title>
        <authorList>
            <person name="Tuo L."/>
        </authorList>
    </citation>
    <scope>NUCLEOTIDE SEQUENCE [LARGE SCALE GENOMIC DNA]</scope>
    <source>
        <strain evidence="2 3">KSK16Y-1</strain>
    </source>
</reference>
<dbReference type="InterPro" id="IPR035093">
    <property type="entry name" value="RelE/ParE_toxin_dom_sf"/>
</dbReference>
<name>A0ABS4BHQ5_9HYPH</name>
<accession>A0ABS4BHQ5</accession>
<evidence type="ECO:0000256" key="1">
    <source>
        <dbReference type="ARBA" id="ARBA00022649"/>
    </source>
</evidence>
<comment type="caution">
    <text evidence="2">The sequence shown here is derived from an EMBL/GenBank/DDBJ whole genome shotgun (WGS) entry which is preliminary data.</text>
</comment>
<keyword evidence="3" id="KW-1185">Reference proteome</keyword>
<protein>
    <submittedName>
        <fullName evidence="2">Type II toxin-antitoxin system RelE/ParE family toxin</fullName>
    </submittedName>
</protein>
<keyword evidence="1" id="KW-1277">Toxin-antitoxin system</keyword>
<dbReference type="RefSeq" id="WP_209594786.1">
    <property type="nucleotide sequence ID" value="NZ_JAGJCF010000007.1"/>
</dbReference>
<dbReference type="EMBL" id="JAGJCF010000007">
    <property type="protein sequence ID" value="MBP0616288.1"/>
    <property type="molecule type" value="Genomic_DNA"/>
</dbReference>
<gene>
    <name evidence="2" type="ORF">J6595_11910</name>
</gene>
<dbReference type="Proteomes" id="UP000678276">
    <property type="component" value="Unassembled WGS sequence"/>
</dbReference>
<proteinExistence type="predicted"/>
<dbReference type="Pfam" id="PF05016">
    <property type="entry name" value="ParE_toxin"/>
    <property type="match status" value="1"/>
</dbReference>
<organism evidence="2 3">
    <name type="scientific">Jiella mangrovi</name>
    <dbReference type="NCBI Taxonomy" id="2821407"/>
    <lineage>
        <taxon>Bacteria</taxon>
        <taxon>Pseudomonadati</taxon>
        <taxon>Pseudomonadota</taxon>
        <taxon>Alphaproteobacteria</taxon>
        <taxon>Hyphomicrobiales</taxon>
        <taxon>Aurantimonadaceae</taxon>
        <taxon>Jiella</taxon>
    </lineage>
</organism>
<dbReference type="InterPro" id="IPR007712">
    <property type="entry name" value="RelE/ParE_toxin"/>
</dbReference>
<evidence type="ECO:0000313" key="3">
    <source>
        <dbReference type="Proteomes" id="UP000678276"/>
    </source>
</evidence>
<dbReference type="Gene3D" id="3.30.2310.20">
    <property type="entry name" value="RelE-like"/>
    <property type="match status" value="1"/>
</dbReference>
<evidence type="ECO:0000313" key="2">
    <source>
        <dbReference type="EMBL" id="MBP0616288.1"/>
    </source>
</evidence>
<sequence length="98" mass="11001">MRKIVWARAARTEFREAMRYLGRHDRSAARLVSERISAAVLLVAKHPVGRPTKIPGVYVKLIVKTPYVMTHRANVGEIEILRLIHQRQSSAPSGDASS</sequence>